<dbReference type="InterPro" id="IPR052163">
    <property type="entry name" value="DGC-Regulatory_Protein"/>
</dbReference>
<dbReference type="InterPro" id="IPR029787">
    <property type="entry name" value="Nucleotide_cyclase"/>
</dbReference>
<protein>
    <submittedName>
        <fullName evidence="3">Diguanylate cyclase domain-containing protein</fullName>
        <ecNumber evidence="3">2.7.7.65</ecNumber>
    </submittedName>
</protein>
<reference evidence="4" key="1">
    <citation type="journal article" date="2019" name="Int. J. Syst. Evol. Microbiol.">
        <title>The Global Catalogue of Microorganisms (GCM) 10K type strain sequencing project: providing services to taxonomists for standard genome sequencing and annotation.</title>
        <authorList>
            <consortium name="The Broad Institute Genomics Platform"/>
            <consortium name="The Broad Institute Genome Sequencing Center for Infectious Disease"/>
            <person name="Wu L."/>
            <person name="Ma J."/>
        </authorList>
    </citation>
    <scope>NUCLEOTIDE SEQUENCE [LARGE SCALE GENOMIC DNA]</scope>
    <source>
        <strain evidence="4">CGMCC 4.1415</strain>
    </source>
</reference>
<evidence type="ECO:0000256" key="1">
    <source>
        <dbReference type="SAM" id="Coils"/>
    </source>
</evidence>
<gene>
    <name evidence="3" type="ORF">ACFPLB_01590</name>
</gene>
<dbReference type="CDD" id="cd01949">
    <property type="entry name" value="GGDEF"/>
    <property type="match status" value="1"/>
</dbReference>
<organism evidence="3 4">
    <name type="scientific">Aquamicrobium segne</name>
    <dbReference type="NCBI Taxonomy" id="469547"/>
    <lineage>
        <taxon>Bacteria</taxon>
        <taxon>Pseudomonadati</taxon>
        <taxon>Pseudomonadota</taxon>
        <taxon>Alphaproteobacteria</taxon>
        <taxon>Hyphomicrobiales</taxon>
        <taxon>Phyllobacteriaceae</taxon>
        <taxon>Aquamicrobium</taxon>
    </lineage>
</organism>
<dbReference type="SUPFAM" id="SSF55073">
    <property type="entry name" value="Nucleotide cyclase"/>
    <property type="match status" value="1"/>
</dbReference>
<evidence type="ECO:0000259" key="2">
    <source>
        <dbReference type="PROSITE" id="PS50887"/>
    </source>
</evidence>
<dbReference type="RefSeq" id="WP_378227498.1">
    <property type="nucleotide sequence ID" value="NZ_JBHSLL010000007.1"/>
</dbReference>
<dbReference type="Pfam" id="PF00990">
    <property type="entry name" value="GGDEF"/>
    <property type="match status" value="1"/>
</dbReference>
<sequence length="372" mass="41104">MSYEFSIVVMTQSEILQSACWDANLRSSYPPSNDDLAQLLSIVLQTYDPASAYGIAIKPILTEWNAPWAALLRLNEDGNLVCVFSTDESLIGRIQSVEMPVTNLFGSAIRPDMVEHDAASSIFRSLTDGHCRTSIAYLTIVHGKERFLILLAGLEGGKPFRIETCEATMAGSLLASARAMEMLHQSRRERTELEQRLAELQARQDELHLKASHDDLTGLPNRSFTRTLVEKRLSHRGLEGRLALAFIDLDDFKRVNDTHGHSVGDELLRNVAERLRAGTRDSDICGRIGGDEFVICIDDPHRPIDAAAIFSRISELVGRPFEIENQSISCSASIGVALYPQQGTTFEALLRAADTAMYRAKKRGKGGLSIGE</sequence>
<dbReference type="NCBIfam" id="TIGR00254">
    <property type="entry name" value="GGDEF"/>
    <property type="match status" value="1"/>
</dbReference>
<dbReference type="PROSITE" id="PS50887">
    <property type="entry name" value="GGDEF"/>
    <property type="match status" value="1"/>
</dbReference>
<feature type="domain" description="GGDEF" evidence="2">
    <location>
        <begin position="240"/>
        <end position="372"/>
    </location>
</feature>
<feature type="coiled-coil region" evidence="1">
    <location>
        <begin position="176"/>
        <end position="210"/>
    </location>
</feature>
<dbReference type="InterPro" id="IPR043128">
    <property type="entry name" value="Rev_trsase/Diguanyl_cyclase"/>
</dbReference>
<dbReference type="EMBL" id="JBHSLL010000007">
    <property type="protein sequence ID" value="MFC5384650.1"/>
    <property type="molecule type" value="Genomic_DNA"/>
</dbReference>
<dbReference type="InterPro" id="IPR000160">
    <property type="entry name" value="GGDEF_dom"/>
</dbReference>
<dbReference type="Gene3D" id="3.30.70.270">
    <property type="match status" value="1"/>
</dbReference>
<keyword evidence="3" id="KW-0808">Transferase</keyword>
<dbReference type="SMART" id="SM00267">
    <property type="entry name" value="GGDEF"/>
    <property type="match status" value="1"/>
</dbReference>
<comment type="caution">
    <text evidence="3">The sequence shown here is derived from an EMBL/GenBank/DDBJ whole genome shotgun (WGS) entry which is preliminary data.</text>
</comment>
<name>A0ABW0GSP4_9HYPH</name>
<keyword evidence="4" id="KW-1185">Reference proteome</keyword>
<dbReference type="PANTHER" id="PTHR46663:SF2">
    <property type="entry name" value="GGDEF DOMAIN-CONTAINING PROTEIN"/>
    <property type="match status" value="1"/>
</dbReference>
<keyword evidence="1" id="KW-0175">Coiled coil</keyword>
<proteinExistence type="predicted"/>
<dbReference type="EC" id="2.7.7.65" evidence="3"/>
<keyword evidence="3" id="KW-0548">Nucleotidyltransferase</keyword>
<evidence type="ECO:0000313" key="3">
    <source>
        <dbReference type="EMBL" id="MFC5384650.1"/>
    </source>
</evidence>
<evidence type="ECO:0000313" key="4">
    <source>
        <dbReference type="Proteomes" id="UP001596016"/>
    </source>
</evidence>
<dbReference type="Proteomes" id="UP001596016">
    <property type="component" value="Unassembled WGS sequence"/>
</dbReference>
<dbReference type="PANTHER" id="PTHR46663">
    <property type="entry name" value="DIGUANYLATE CYCLASE DGCT-RELATED"/>
    <property type="match status" value="1"/>
</dbReference>
<dbReference type="GO" id="GO:0052621">
    <property type="term" value="F:diguanylate cyclase activity"/>
    <property type="evidence" value="ECO:0007669"/>
    <property type="project" value="UniProtKB-EC"/>
</dbReference>
<accession>A0ABW0GSP4</accession>